<organism evidence="1 2">
    <name type="scientific">Nibribacter ruber</name>
    <dbReference type="NCBI Taxonomy" id="2698458"/>
    <lineage>
        <taxon>Bacteria</taxon>
        <taxon>Pseudomonadati</taxon>
        <taxon>Bacteroidota</taxon>
        <taxon>Cytophagia</taxon>
        <taxon>Cytophagales</taxon>
        <taxon>Hymenobacteraceae</taxon>
        <taxon>Nibribacter</taxon>
    </lineage>
</organism>
<keyword evidence="2" id="KW-1185">Reference proteome</keyword>
<name>A0A6P1P259_9BACT</name>
<dbReference type="AlphaFoldDB" id="A0A6P1P259"/>
<dbReference type="Pfam" id="PF15590">
    <property type="entry name" value="Imm27"/>
    <property type="match status" value="1"/>
</dbReference>
<dbReference type="Proteomes" id="UP000464214">
    <property type="component" value="Chromosome"/>
</dbReference>
<reference evidence="1 2" key="1">
    <citation type="submission" date="2020-01" db="EMBL/GenBank/DDBJ databases">
        <authorList>
            <person name="Kim M."/>
        </authorList>
    </citation>
    <scope>NUCLEOTIDE SEQUENCE [LARGE SCALE GENOMIC DNA]</scope>
    <source>
        <strain evidence="1 2">BT10</strain>
    </source>
</reference>
<evidence type="ECO:0000313" key="2">
    <source>
        <dbReference type="Proteomes" id="UP000464214"/>
    </source>
</evidence>
<dbReference type="InterPro" id="IPR028960">
    <property type="entry name" value="Imm27"/>
</dbReference>
<gene>
    <name evidence="1" type="ORF">GU926_13990</name>
</gene>
<dbReference type="EMBL" id="CP047897">
    <property type="protein sequence ID" value="QHL88480.1"/>
    <property type="molecule type" value="Genomic_DNA"/>
</dbReference>
<dbReference type="KEGG" id="nib:GU926_13990"/>
<accession>A0A6P1P259</accession>
<evidence type="ECO:0000313" key="1">
    <source>
        <dbReference type="EMBL" id="QHL88480.1"/>
    </source>
</evidence>
<sequence length="101" mass="11297">MASVEMEIRSDENALIGKWTMHGTQVSLDEVSLRISQLIEKHLVKLGTDPSGWNVLFKDPKDGRFWELSYPESHLQGGGPPALRHLPEADVKANYKTVIGK</sequence>
<proteinExistence type="predicted"/>
<dbReference type="RefSeq" id="WP_160692923.1">
    <property type="nucleotide sequence ID" value="NZ_CP047897.1"/>
</dbReference>
<evidence type="ECO:0008006" key="3">
    <source>
        <dbReference type="Google" id="ProtNLM"/>
    </source>
</evidence>
<protein>
    <recommendedName>
        <fullName evidence="3">Immunity protein 27 of polymorphic toxin system</fullName>
    </recommendedName>
</protein>